<comment type="caution">
    <text evidence="2">The sequence shown here is derived from an EMBL/GenBank/DDBJ whole genome shotgun (WGS) entry which is preliminary data.</text>
</comment>
<dbReference type="AlphaFoldDB" id="A0A4R9GPI8"/>
<keyword evidence="3" id="KW-1185">Reference proteome</keyword>
<protein>
    <submittedName>
        <fullName evidence="2">Uncharacterized protein</fullName>
    </submittedName>
</protein>
<feature type="compositionally biased region" description="Polar residues" evidence="1">
    <location>
        <begin position="126"/>
        <end position="136"/>
    </location>
</feature>
<evidence type="ECO:0000313" key="2">
    <source>
        <dbReference type="EMBL" id="TGK18040.1"/>
    </source>
</evidence>
<dbReference type="Proteomes" id="UP000297855">
    <property type="component" value="Unassembled WGS sequence"/>
</dbReference>
<evidence type="ECO:0000256" key="1">
    <source>
        <dbReference type="SAM" id="MobiDB-lite"/>
    </source>
</evidence>
<reference evidence="2" key="1">
    <citation type="journal article" date="2019" name="PLoS Negl. Trop. Dis.">
        <title>Revisiting the worldwide diversity of Leptospira species in the environment.</title>
        <authorList>
            <person name="Vincent A.T."/>
            <person name="Schiettekatte O."/>
            <person name="Bourhy P."/>
            <person name="Veyrier F.J."/>
            <person name="Picardeau M."/>
        </authorList>
    </citation>
    <scope>NUCLEOTIDE SEQUENCE [LARGE SCALE GENOMIC DNA]</scope>
    <source>
        <strain evidence="2">SCS5</strain>
    </source>
</reference>
<evidence type="ECO:0000313" key="3">
    <source>
        <dbReference type="Proteomes" id="UP000297855"/>
    </source>
</evidence>
<sequence>MSAYQEQISVNGKQYVLQHPGTKEWIKLKSKMFRITDGNMDLSVVLEYCFEHVVFPENGAPKLSIDGPLGPEGRAVLLQRNELKQWIRELEEVWEIILPRFLRGDLEPGFSWPEARPENGTAFGADQSTGGIPTKA</sequence>
<proteinExistence type="predicted"/>
<accession>A0A4R9GPI8</accession>
<dbReference type="EMBL" id="RQEV01000011">
    <property type="protein sequence ID" value="TGK18040.1"/>
    <property type="molecule type" value="Genomic_DNA"/>
</dbReference>
<organism evidence="2 3">
    <name type="scientific">Leptospira fluminis</name>
    <dbReference type="NCBI Taxonomy" id="2484979"/>
    <lineage>
        <taxon>Bacteria</taxon>
        <taxon>Pseudomonadati</taxon>
        <taxon>Spirochaetota</taxon>
        <taxon>Spirochaetia</taxon>
        <taxon>Leptospirales</taxon>
        <taxon>Leptospiraceae</taxon>
        <taxon>Leptospira</taxon>
    </lineage>
</organism>
<dbReference type="OrthoDB" id="337885at2"/>
<gene>
    <name evidence="2" type="ORF">EHO61_11320</name>
</gene>
<name>A0A4R9GPI8_9LEPT</name>
<feature type="region of interest" description="Disordered" evidence="1">
    <location>
        <begin position="113"/>
        <end position="136"/>
    </location>
</feature>